<dbReference type="InterPro" id="IPR016963">
    <property type="entry name" value="Glycoporin_RafY"/>
</dbReference>
<sequence>MIRKTQAALAIAALFAAPAFAAVSFDANVELDTTYQNANRGASQSGRVELNAASKSEKGGGFVAARASYMAGKGGATTVDDMWVQFGNASGDIKLGRFEAADLFPLGKDVIVEDGGAAAGFRANNFRGRTSSAHAALNLNVGGGLGFELGVMADKKNTGVRPVVSFGMSGFSVKLGAEEGKNAAGQKVSGAGLTVGTTMAGAGLNLSFASGKVGGVKGESFGANATFGPAGVGYILDKNGSSKDNIVYAAYSLPLFETGATITPAVSYAKGTNMDKQIGLRVRVNYAF</sequence>
<dbReference type="AlphaFoldDB" id="A0A5C1Q624"/>
<dbReference type="Proteomes" id="UP000323522">
    <property type="component" value="Chromosome"/>
</dbReference>
<feature type="chain" id="PRO_5044618875" description="Porin" evidence="1">
    <location>
        <begin position="22"/>
        <end position="288"/>
    </location>
</feature>
<dbReference type="Proteomes" id="UP001549111">
    <property type="component" value="Unassembled WGS sequence"/>
</dbReference>
<keyword evidence="5" id="KW-1185">Reference proteome</keyword>
<dbReference type="EMBL" id="JBEPLS010000008">
    <property type="protein sequence ID" value="MET3604587.1"/>
    <property type="molecule type" value="Genomic_DNA"/>
</dbReference>
<evidence type="ECO:0000313" key="4">
    <source>
        <dbReference type="Proteomes" id="UP000323522"/>
    </source>
</evidence>
<organism evidence="3 4">
    <name type="scientific">Sphaerotilus sulfidivorans</name>
    <dbReference type="NCBI Taxonomy" id="639200"/>
    <lineage>
        <taxon>Bacteria</taxon>
        <taxon>Pseudomonadati</taxon>
        <taxon>Pseudomonadota</taxon>
        <taxon>Betaproteobacteria</taxon>
        <taxon>Burkholderiales</taxon>
        <taxon>Sphaerotilaceae</taxon>
        <taxon>Sphaerotilus</taxon>
    </lineage>
</organism>
<gene>
    <name evidence="2" type="ORF">ABIC99_002403</name>
    <name evidence="3" type="ORF">EWH46_12635</name>
</gene>
<dbReference type="OrthoDB" id="5622860at2"/>
<reference evidence="2 5" key="2">
    <citation type="submission" date="2024-06" db="EMBL/GenBank/DDBJ databases">
        <title>Genomic Encyclopedia of Type Strains, Phase IV (KMG-IV): sequencing the most valuable type-strain genomes for metagenomic binning, comparative biology and taxonomic classification.</title>
        <authorList>
            <person name="Goeker M."/>
        </authorList>
    </citation>
    <scope>NUCLEOTIDE SEQUENCE [LARGE SCALE GENOMIC DNA]</scope>
    <source>
        <strain evidence="2 5">D-501</strain>
    </source>
</reference>
<evidence type="ECO:0008006" key="6">
    <source>
        <dbReference type="Google" id="ProtNLM"/>
    </source>
</evidence>
<dbReference type="SUPFAM" id="SSF56935">
    <property type="entry name" value="Porins"/>
    <property type="match status" value="1"/>
</dbReference>
<accession>A0A5C1Q624</accession>
<keyword evidence="1" id="KW-0732">Signal</keyword>
<evidence type="ECO:0000313" key="5">
    <source>
        <dbReference type="Proteomes" id="UP001549111"/>
    </source>
</evidence>
<name>A0A5C1Q624_9BURK</name>
<dbReference type="KEGG" id="snn:EWH46_12635"/>
<proteinExistence type="predicted"/>
<reference evidence="3 4" key="1">
    <citation type="submission" date="2019-02" db="EMBL/GenBank/DDBJ databases">
        <title>Complete Genome Sequence and Methylome Analysis of Sphaerotilus natans subsp. sulfidivorans D-507.</title>
        <authorList>
            <person name="Fomenkov A."/>
            <person name="Gridneva E."/>
            <person name="Smolyakov D."/>
            <person name="Dubinina G."/>
            <person name="Vincze T."/>
            <person name="Grabovich M."/>
            <person name="Roberts R.J."/>
        </authorList>
    </citation>
    <scope>NUCLEOTIDE SEQUENCE [LARGE SCALE GENOMIC DNA]</scope>
    <source>
        <strain evidence="3 4">D-507</strain>
    </source>
</reference>
<evidence type="ECO:0000256" key="1">
    <source>
        <dbReference type="SAM" id="SignalP"/>
    </source>
</evidence>
<protein>
    <recommendedName>
        <fullName evidence="6">Porin</fullName>
    </recommendedName>
</protein>
<dbReference type="RefSeq" id="WP_149504222.1">
    <property type="nucleotide sequence ID" value="NZ_CP035708.1"/>
</dbReference>
<evidence type="ECO:0000313" key="3">
    <source>
        <dbReference type="EMBL" id="QEN01542.1"/>
    </source>
</evidence>
<dbReference type="EMBL" id="CP035708">
    <property type="protein sequence ID" value="QEN01542.1"/>
    <property type="molecule type" value="Genomic_DNA"/>
</dbReference>
<dbReference type="Pfam" id="PF16966">
    <property type="entry name" value="Porin_8"/>
    <property type="match status" value="1"/>
</dbReference>
<evidence type="ECO:0000313" key="2">
    <source>
        <dbReference type="EMBL" id="MET3604587.1"/>
    </source>
</evidence>
<feature type="signal peptide" evidence="1">
    <location>
        <begin position="1"/>
        <end position="21"/>
    </location>
</feature>